<dbReference type="Pfam" id="PF12762">
    <property type="entry name" value="DDE_Tnp_IS1595"/>
    <property type="match status" value="1"/>
</dbReference>
<evidence type="ECO:0000313" key="2">
    <source>
        <dbReference type="EMBL" id="MBK9983716.1"/>
    </source>
</evidence>
<protein>
    <submittedName>
        <fullName evidence="2">Transposase</fullName>
    </submittedName>
</protein>
<dbReference type="InterPro" id="IPR024445">
    <property type="entry name" value="Tnp_ISXO2-like"/>
</dbReference>
<accession>A0A9D7SWV1</accession>
<dbReference type="AlphaFoldDB" id="A0A9D7SWV1"/>
<evidence type="ECO:0000313" key="3">
    <source>
        <dbReference type="Proteomes" id="UP000808337"/>
    </source>
</evidence>
<gene>
    <name evidence="2" type="ORF">IPP15_15295</name>
</gene>
<reference evidence="2 3" key="1">
    <citation type="submission" date="2020-10" db="EMBL/GenBank/DDBJ databases">
        <title>Connecting structure to function with the recovery of over 1000 high-quality activated sludge metagenome-assembled genomes encoding full-length rRNA genes using long-read sequencing.</title>
        <authorList>
            <person name="Singleton C.M."/>
            <person name="Petriglieri F."/>
            <person name="Kristensen J.M."/>
            <person name="Kirkegaard R.H."/>
            <person name="Michaelsen T.Y."/>
            <person name="Andersen M.H."/>
            <person name="Karst S.M."/>
            <person name="Dueholm M.S."/>
            <person name="Nielsen P.H."/>
            <person name="Albertsen M."/>
        </authorList>
    </citation>
    <scope>NUCLEOTIDE SEQUENCE [LARGE SCALE GENOMIC DNA]</scope>
    <source>
        <strain evidence="2">Ribe_18-Q3-R11-54_MAXAC.273</strain>
    </source>
</reference>
<feature type="domain" description="ISXO2-like transposase" evidence="1">
    <location>
        <begin position="2"/>
        <end position="42"/>
    </location>
</feature>
<dbReference type="EMBL" id="JADKGY010000024">
    <property type="protein sequence ID" value="MBK9983716.1"/>
    <property type="molecule type" value="Genomic_DNA"/>
</dbReference>
<organism evidence="2 3">
    <name type="scientific">Candidatus Opimibacter skivensis</name>
    <dbReference type="NCBI Taxonomy" id="2982028"/>
    <lineage>
        <taxon>Bacteria</taxon>
        <taxon>Pseudomonadati</taxon>
        <taxon>Bacteroidota</taxon>
        <taxon>Saprospiria</taxon>
        <taxon>Saprospirales</taxon>
        <taxon>Saprospiraceae</taxon>
        <taxon>Candidatus Opimibacter</taxon>
    </lineage>
</organism>
<comment type="caution">
    <text evidence="2">The sequence shown here is derived from an EMBL/GenBank/DDBJ whole genome shotgun (WGS) entry which is preliminary data.</text>
</comment>
<evidence type="ECO:0000259" key="1">
    <source>
        <dbReference type="Pfam" id="PF12762"/>
    </source>
</evidence>
<sequence length="72" mass="8488">MFHTNNIEGFWATMKRSIYGVYQSVSPKHLNLYFNEFGYRYNNRTETGVEKFEGAIQKVDSARITYKQLIGK</sequence>
<dbReference type="Proteomes" id="UP000808337">
    <property type="component" value="Unassembled WGS sequence"/>
</dbReference>
<proteinExistence type="predicted"/>
<name>A0A9D7SWV1_9BACT</name>